<name>W9SB79_9ROSA</name>
<accession>W9SB79</accession>
<protein>
    <submittedName>
        <fullName evidence="2">Uncharacterized protein</fullName>
    </submittedName>
</protein>
<sequence>MSSTSLGKIEEELNGDGDCSRWELGSSCQQIRRCKPDSSPSTRHRSSAPQREPPLVSPNSVVKTQLSIAKHHQKS</sequence>
<evidence type="ECO:0000313" key="2">
    <source>
        <dbReference type="EMBL" id="EXB97149.1"/>
    </source>
</evidence>
<feature type="region of interest" description="Disordered" evidence="1">
    <location>
        <begin position="1"/>
        <end position="75"/>
    </location>
</feature>
<gene>
    <name evidence="2" type="ORF">L484_008639</name>
</gene>
<dbReference type="Proteomes" id="UP000030645">
    <property type="component" value="Unassembled WGS sequence"/>
</dbReference>
<keyword evidence="3" id="KW-1185">Reference proteome</keyword>
<dbReference type="EMBL" id="KE345260">
    <property type="protein sequence ID" value="EXB97149.1"/>
    <property type="molecule type" value="Genomic_DNA"/>
</dbReference>
<evidence type="ECO:0000313" key="3">
    <source>
        <dbReference type="Proteomes" id="UP000030645"/>
    </source>
</evidence>
<proteinExistence type="predicted"/>
<organism evidence="2 3">
    <name type="scientific">Morus notabilis</name>
    <dbReference type="NCBI Taxonomy" id="981085"/>
    <lineage>
        <taxon>Eukaryota</taxon>
        <taxon>Viridiplantae</taxon>
        <taxon>Streptophyta</taxon>
        <taxon>Embryophyta</taxon>
        <taxon>Tracheophyta</taxon>
        <taxon>Spermatophyta</taxon>
        <taxon>Magnoliopsida</taxon>
        <taxon>eudicotyledons</taxon>
        <taxon>Gunneridae</taxon>
        <taxon>Pentapetalae</taxon>
        <taxon>rosids</taxon>
        <taxon>fabids</taxon>
        <taxon>Rosales</taxon>
        <taxon>Moraceae</taxon>
        <taxon>Moreae</taxon>
        <taxon>Morus</taxon>
    </lineage>
</organism>
<feature type="compositionally biased region" description="Polar residues" evidence="1">
    <location>
        <begin position="57"/>
        <end position="67"/>
    </location>
</feature>
<evidence type="ECO:0000256" key="1">
    <source>
        <dbReference type="SAM" id="MobiDB-lite"/>
    </source>
</evidence>
<dbReference type="AlphaFoldDB" id="W9SB79"/>
<reference evidence="3" key="1">
    <citation type="submission" date="2013-01" db="EMBL/GenBank/DDBJ databases">
        <title>Draft Genome Sequence of a Mulberry Tree, Morus notabilis C.K. Schneid.</title>
        <authorList>
            <person name="He N."/>
            <person name="Zhao S."/>
        </authorList>
    </citation>
    <scope>NUCLEOTIDE SEQUENCE</scope>
</reference>